<keyword evidence="5" id="KW-1133">Transmembrane helix</keyword>
<evidence type="ECO:0000256" key="9">
    <source>
        <dbReference type="ARBA" id="ARBA00023264"/>
    </source>
</evidence>
<evidence type="ECO:0000256" key="10">
    <source>
        <dbReference type="SAM" id="MobiDB-lite"/>
    </source>
</evidence>
<dbReference type="GO" id="GO:0016020">
    <property type="term" value="C:membrane"/>
    <property type="evidence" value="ECO:0007669"/>
    <property type="project" value="UniProtKB-SubCell"/>
</dbReference>
<keyword evidence="2" id="KW-0444">Lipid biosynthesis</keyword>
<dbReference type="Proteomes" id="UP000325313">
    <property type="component" value="Unassembled WGS sequence"/>
</dbReference>
<comment type="caution">
    <text evidence="11">The sequence shown here is derived from an EMBL/GenBank/DDBJ whole genome shotgun (WGS) entry which is preliminary data.</text>
</comment>
<dbReference type="GO" id="GO:0032049">
    <property type="term" value="P:cardiolipin biosynthetic process"/>
    <property type="evidence" value="ECO:0007669"/>
    <property type="project" value="TreeGrafter"/>
</dbReference>
<dbReference type="Gene3D" id="1.20.120.1760">
    <property type="match status" value="1"/>
</dbReference>
<keyword evidence="7" id="KW-0472">Membrane</keyword>
<evidence type="ECO:0000256" key="1">
    <source>
        <dbReference type="ARBA" id="ARBA00004141"/>
    </source>
</evidence>
<evidence type="ECO:0000313" key="11">
    <source>
        <dbReference type="EMBL" id="KAA1120824.1"/>
    </source>
</evidence>
<evidence type="ECO:0000256" key="6">
    <source>
        <dbReference type="ARBA" id="ARBA00023098"/>
    </source>
</evidence>
<evidence type="ECO:0000256" key="4">
    <source>
        <dbReference type="ARBA" id="ARBA00022692"/>
    </source>
</evidence>
<dbReference type="PANTHER" id="PTHR14269">
    <property type="entry name" value="CDP-DIACYLGLYCEROL--GLYCEROL-3-PHOSPHATE 3-PHOSPHATIDYLTRANSFERASE-RELATED"/>
    <property type="match status" value="1"/>
</dbReference>
<keyword evidence="6" id="KW-0443">Lipid metabolism</keyword>
<dbReference type="InterPro" id="IPR050324">
    <property type="entry name" value="CDP-alcohol_PTase-I"/>
</dbReference>
<organism evidence="11 12">
    <name type="scientific">Puccinia graminis f. sp. tritici</name>
    <dbReference type="NCBI Taxonomy" id="56615"/>
    <lineage>
        <taxon>Eukaryota</taxon>
        <taxon>Fungi</taxon>
        <taxon>Dikarya</taxon>
        <taxon>Basidiomycota</taxon>
        <taxon>Pucciniomycotina</taxon>
        <taxon>Pucciniomycetes</taxon>
        <taxon>Pucciniales</taxon>
        <taxon>Pucciniaceae</taxon>
        <taxon>Puccinia</taxon>
    </lineage>
</organism>
<keyword evidence="3" id="KW-0808">Transferase</keyword>
<sequence>MRPITFNPSRLTLPLRRAPRPPLLLLRLLHHHHPPRASIRTISPYSTQADHHHHHQELKPSKLAGQQQTEDSKKTRENIYTIPNLLTSTRIILCPLLSYTIIHDHHLLSTGLLLYCALSDWLDGKLARMYPHKMASVLGTILDPAADKILMTTLVLSLSYKTLLPLVF</sequence>
<dbReference type="EMBL" id="VDEP01000241">
    <property type="protein sequence ID" value="KAA1120824.1"/>
    <property type="molecule type" value="Genomic_DNA"/>
</dbReference>
<evidence type="ECO:0000256" key="7">
    <source>
        <dbReference type="ARBA" id="ARBA00023136"/>
    </source>
</evidence>
<dbReference type="GO" id="GO:0043337">
    <property type="term" value="F:cardiolipin synthase (CMP-forming)"/>
    <property type="evidence" value="ECO:0007669"/>
    <property type="project" value="TreeGrafter"/>
</dbReference>
<keyword evidence="9" id="KW-1208">Phospholipid metabolism</keyword>
<name>A0A5B0R7B5_PUCGR</name>
<keyword evidence="8" id="KW-0594">Phospholipid biosynthesis</keyword>
<evidence type="ECO:0000256" key="2">
    <source>
        <dbReference type="ARBA" id="ARBA00022516"/>
    </source>
</evidence>
<dbReference type="GO" id="GO:0005739">
    <property type="term" value="C:mitochondrion"/>
    <property type="evidence" value="ECO:0007669"/>
    <property type="project" value="TreeGrafter"/>
</dbReference>
<dbReference type="InterPro" id="IPR000462">
    <property type="entry name" value="CDP-OH_P_trans"/>
</dbReference>
<gene>
    <name evidence="11" type="ORF">PGTUg99_022954</name>
</gene>
<evidence type="ECO:0008006" key="13">
    <source>
        <dbReference type="Google" id="ProtNLM"/>
    </source>
</evidence>
<evidence type="ECO:0000256" key="8">
    <source>
        <dbReference type="ARBA" id="ARBA00023209"/>
    </source>
</evidence>
<accession>A0A5B0R7B5</accession>
<keyword evidence="4" id="KW-0812">Transmembrane</keyword>
<evidence type="ECO:0000256" key="3">
    <source>
        <dbReference type="ARBA" id="ARBA00022679"/>
    </source>
</evidence>
<evidence type="ECO:0000256" key="5">
    <source>
        <dbReference type="ARBA" id="ARBA00022989"/>
    </source>
</evidence>
<protein>
    <recommendedName>
        <fullName evidence="13">CDP-diacylglycerol-glycerol-3-phosphate 3-phosphatidyltransferase</fullName>
    </recommendedName>
</protein>
<dbReference type="InterPro" id="IPR043130">
    <property type="entry name" value="CDP-OH_PTrfase_TM_dom"/>
</dbReference>
<reference evidence="11 12" key="1">
    <citation type="submission" date="2019-05" db="EMBL/GenBank/DDBJ databases">
        <title>Emergence of the Ug99 lineage of the wheat stem rust pathogen through somatic hybridization.</title>
        <authorList>
            <person name="Li F."/>
            <person name="Upadhyaya N.M."/>
            <person name="Sperschneider J."/>
            <person name="Matny O."/>
            <person name="Nguyen-Phuc H."/>
            <person name="Mago R."/>
            <person name="Raley C."/>
            <person name="Miller M.E."/>
            <person name="Silverstein K.A.T."/>
            <person name="Henningsen E."/>
            <person name="Hirsch C.D."/>
            <person name="Visser B."/>
            <person name="Pretorius Z.A."/>
            <person name="Steffenson B.J."/>
            <person name="Schwessinger B."/>
            <person name="Dodds P.N."/>
            <person name="Figueroa M."/>
        </authorList>
    </citation>
    <scope>NUCLEOTIDE SEQUENCE [LARGE SCALE GENOMIC DNA]</scope>
    <source>
        <strain evidence="11 12">Ug99</strain>
    </source>
</reference>
<proteinExistence type="predicted"/>
<dbReference type="Pfam" id="PF01066">
    <property type="entry name" value="CDP-OH_P_transf"/>
    <property type="match status" value="1"/>
</dbReference>
<comment type="subcellular location">
    <subcellularLocation>
        <location evidence="1">Membrane</location>
        <topology evidence="1">Multi-pass membrane protein</topology>
    </subcellularLocation>
</comment>
<dbReference type="AlphaFoldDB" id="A0A5B0R7B5"/>
<evidence type="ECO:0000313" key="12">
    <source>
        <dbReference type="Proteomes" id="UP000325313"/>
    </source>
</evidence>
<dbReference type="PANTHER" id="PTHR14269:SF60">
    <property type="entry name" value="CARDIOLIPIN SYNTHASE (CMP-FORMING)"/>
    <property type="match status" value="1"/>
</dbReference>
<feature type="region of interest" description="Disordered" evidence="10">
    <location>
        <begin position="46"/>
        <end position="75"/>
    </location>
</feature>